<dbReference type="EMBL" id="BSEC01000001">
    <property type="protein sequence ID" value="GLI94679.1"/>
    <property type="molecule type" value="Genomic_DNA"/>
</dbReference>
<dbReference type="Proteomes" id="UP001144323">
    <property type="component" value="Unassembled WGS sequence"/>
</dbReference>
<gene>
    <name evidence="2" type="ORF">LMG27198_36710</name>
</gene>
<protein>
    <submittedName>
        <fullName evidence="2">Uncharacterized protein</fullName>
    </submittedName>
</protein>
<accession>A0A9W6GX72</accession>
<reference evidence="2" key="1">
    <citation type="journal article" date="2023" name="Int. J. Syst. Evol. Microbiol.">
        <title>Methylocystis iwaonis sp. nov., a type II methane-oxidizing bacterium from surface soil of a rice paddy field in Japan, and emended description of the genus Methylocystis (ex Whittenbury et al. 1970) Bowman et al. 1993.</title>
        <authorList>
            <person name="Kaise H."/>
            <person name="Sawadogo J.B."/>
            <person name="Alam M.S."/>
            <person name="Ueno C."/>
            <person name="Dianou D."/>
            <person name="Shinjo R."/>
            <person name="Asakawa S."/>
        </authorList>
    </citation>
    <scope>NUCLEOTIDE SEQUENCE</scope>
    <source>
        <strain evidence="2">LMG27198</strain>
    </source>
</reference>
<name>A0A9W6GX72_9HYPH</name>
<feature type="region of interest" description="Disordered" evidence="1">
    <location>
        <begin position="76"/>
        <end position="102"/>
    </location>
</feature>
<sequence>MRSKKIEPIPEMWPVMKELKARGFRFRVCAPNHLKIGKFNFWPGTGTIHIDGTSSALQEFGLAALLKYLEEQRARANRTTATPEERRARFHVVGSSPSEIDD</sequence>
<evidence type="ECO:0000313" key="2">
    <source>
        <dbReference type="EMBL" id="GLI94679.1"/>
    </source>
</evidence>
<proteinExistence type="predicted"/>
<organism evidence="2 3">
    <name type="scientific">Methylocystis echinoides</name>
    <dbReference type="NCBI Taxonomy" id="29468"/>
    <lineage>
        <taxon>Bacteria</taxon>
        <taxon>Pseudomonadati</taxon>
        <taxon>Pseudomonadota</taxon>
        <taxon>Alphaproteobacteria</taxon>
        <taxon>Hyphomicrobiales</taxon>
        <taxon>Methylocystaceae</taxon>
        <taxon>Methylocystis</taxon>
    </lineage>
</organism>
<evidence type="ECO:0000256" key="1">
    <source>
        <dbReference type="SAM" id="MobiDB-lite"/>
    </source>
</evidence>
<evidence type="ECO:0000313" key="3">
    <source>
        <dbReference type="Proteomes" id="UP001144323"/>
    </source>
</evidence>
<dbReference type="AlphaFoldDB" id="A0A9W6GX72"/>
<comment type="caution">
    <text evidence="2">The sequence shown here is derived from an EMBL/GenBank/DDBJ whole genome shotgun (WGS) entry which is preliminary data.</text>
</comment>
<keyword evidence="3" id="KW-1185">Reference proteome</keyword>
<dbReference type="RefSeq" id="WP_281804822.1">
    <property type="nucleotide sequence ID" value="NZ_BSEC01000001.1"/>
</dbReference>